<evidence type="ECO:0000313" key="4">
    <source>
        <dbReference type="Proteomes" id="UP000095042"/>
    </source>
</evidence>
<keyword evidence="1" id="KW-1133">Transmembrane helix</keyword>
<dbReference type="CDD" id="cd00060">
    <property type="entry name" value="FHA"/>
    <property type="match status" value="1"/>
</dbReference>
<dbReference type="OrthoDB" id="8447486at2"/>
<feature type="transmembrane region" description="Helical" evidence="1">
    <location>
        <begin position="128"/>
        <end position="151"/>
    </location>
</feature>
<dbReference type="Proteomes" id="UP000095042">
    <property type="component" value="Unassembled WGS sequence"/>
</dbReference>
<protein>
    <recommendedName>
        <fullName evidence="2">FHA domain-containing protein</fullName>
    </recommendedName>
</protein>
<dbReference type="Gene3D" id="2.40.10.120">
    <property type="match status" value="1"/>
</dbReference>
<dbReference type="Pfam" id="PF13365">
    <property type="entry name" value="Trypsin_2"/>
    <property type="match status" value="1"/>
</dbReference>
<dbReference type="SUPFAM" id="SSF50494">
    <property type="entry name" value="Trypsin-like serine proteases"/>
    <property type="match status" value="1"/>
</dbReference>
<evidence type="ECO:0000259" key="2">
    <source>
        <dbReference type="PROSITE" id="PS50006"/>
    </source>
</evidence>
<reference evidence="3 4" key="1">
    <citation type="journal article" date="2016" name="Environ. Microbiol.">
        <title>New Methyloceanibacter diversity from North Sea sediments includes methanotroph containing solely the soluble methane monooxygenase.</title>
        <authorList>
            <person name="Vekeman B."/>
            <person name="Kerckhof F.M."/>
            <person name="Cremers G."/>
            <person name="de Vos P."/>
            <person name="Vandamme P."/>
            <person name="Boon N."/>
            <person name="Op den Camp H.J."/>
            <person name="Heylen K."/>
        </authorList>
    </citation>
    <scope>NUCLEOTIDE SEQUENCE [LARGE SCALE GENOMIC DNA]</scope>
    <source>
        <strain evidence="3 4">R-67177</strain>
    </source>
</reference>
<dbReference type="InterPro" id="IPR008984">
    <property type="entry name" value="SMAD_FHA_dom_sf"/>
</dbReference>
<dbReference type="EMBL" id="LPWD01000212">
    <property type="protein sequence ID" value="ODS02848.1"/>
    <property type="molecule type" value="Genomic_DNA"/>
</dbReference>
<organism evidence="3 4">
    <name type="scientific">Methyloceanibacter marginalis</name>
    <dbReference type="NCBI Taxonomy" id="1774971"/>
    <lineage>
        <taxon>Bacteria</taxon>
        <taxon>Pseudomonadati</taxon>
        <taxon>Pseudomonadota</taxon>
        <taxon>Alphaproteobacteria</taxon>
        <taxon>Hyphomicrobiales</taxon>
        <taxon>Hyphomicrobiaceae</taxon>
        <taxon>Methyloceanibacter</taxon>
    </lineage>
</organism>
<dbReference type="PROSITE" id="PS50006">
    <property type="entry name" value="FHA_DOMAIN"/>
    <property type="match status" value="1"/>
</dbReference>
<accession>A0A1E3WAK3</accession>
<name>A0A1E3WAK3_9HYPH</name>
<keyword evidence="1" id="KW-0812">Transmembrane</keyword>
<gene>
    <name evidence="3" type="ORF">AUC71_01310</name>
</gene>
<dbReference type="AlphaFoldDB" id="A0A1E3WAK3"/>
<proteinExistence type="predicted"/>
<feature type="domain" description="FHA" evidence="2">
    <location>
        <begin position="26"/>
        <end position="78"/>
    </location>
</feature>
<dbReference type="Pfam" id="PF00498">
    <property type="entry name" value="FHA"/>
    <property type="match status" value="1"/>
</dbReference>
<evidence type="ECO:0000256" key="1">
    <source>
        <dbReference type="SAM" id="Phobius"/>
    </source>
</evidence>
<dbReference type="SUPFAM" id="SSF49879">
    <property type="entry name" value="SMAD/FHA domain"/>
    <property type="match status" value="1"/>
</dbReference>
<dbReference type="InterPro" id="IPR009003">
    <property type="entry name" value="Peptidase_S1_PA"/>
</dbReference>
<keyword evidence="1" id="KW-0472">Membrane</keyword>
<dbReference type="InterPro" id="IPR000253">
    <property type="entry name" value="FHA_dom"/>
</dbReference>
<dbReference type="Gene3D" id="2.60.200.20">
    <property type="match status" value="1"/>
</dbReference>
<sequence>MTITIIHTHGPLKGQKELFDDGVHAILFGRDREASQVLYPPEYDVVGRRHFELRRTRAGDYTVELFGTRYVEMNGKPVDNGTPVTSGSTFRLGRKDGPGFEVEIGAPSVQGLPVTADQRKMTTSSARLGRNVGIGGGLLALVFAGVVGYLWTIQTNLTEEIALARAEAAERAEKEFRQADLETLQDAVYLVARNDGGGVEAEGTAWAFAPGKLATNAHVTEAIKGHEGEFFLVGPDGDKIEIENVISHPGYPAFKSYKSTQGTTRWGEFTPLDLINEYDVGIIEIEPSVNLPTTLSFASPEELEALTPGTPVGSVGFPVEGLAGSDTAPKAPAQLRFGYISALTDVFMVRAEPEHRLLIQHSVPVTGGVSGSPLIGPSGKVIGIVNGGNTTVFKDKTEAMNAKVRVPSAALINFAQRVDLLSELEKGEADEALAEDKTYWEAQGAQFDDYFDVAVQDFVKLAKSRYEVDEPKETLIAGGIDAKLAGGGDRLKLVSNTYTYEVKPGKIYGFIADSKSGVPIGINLKDRSTSKFLRDAKDPRQTSELELAPTAWITTDKPTTVEVIVWSLVDQPADYELYAYEWPELRPLLTLAPERLGDVAEIAGPARRSGASMSRTMSPIARGMPSPCACLCQNRPRPARCGPGTAPPQISAIIWPSA</sequence>
<keyword evidence="4" id="KW-1185">Reference proteome</keyword>
<comment type="caution">
    <text evidence="3">The sequence shown here is derived from an EMBL/GenBank/DDBJ whole genome shotgun (WGS) entry which is preliminary data.</text>
</comment>
<evidence type="ECO:0000313" key="3">
    <source>
        <dbReference type="EMBL" id="ODS02848.1"/>
    </source>
</evidence>